<feature type="compositionally biased region" description="Basic and acidic residues" evidence="1">
    <location>
        <begin position="374"/>
        <end position="385"/>
    </location>
</feature>
<evidence type="ECO:0000313" key="2">
    <source>
        <dbReference type="EMBL" id="AIC92086.1"/>
    </source>
</evidence>
<evidence type="ECO:0000256" key="1">
    <source>
        <dbReference type="SAM" id="MobiDB-lite"/>
    </source>
</evidence>
<keyword evidence="3" id="KW-1185">Reference proteome</keyword>
<feature type="compositionally biased region" description="Gly residues" evidence="1">
    <location>
        <begin position="47"/>
        <end position="57"/>
    </location>
</feature>
<dbReference type="AlphaFoldDB" id="A0A087VUS2"/>
<protein>
    <recommendedName>
        <fullName evidence="4">Helicase</fullName>
    </recommendedName>
</protein>
<feature type="compositionally biased region" description="Basic and acidic residues" evidence="1">
    <location>
        <begin position="121"/>
        <end position="171"/>
    </location>
</feature>
<name>A0A087VUS2_9BIFI</name>
<dbReference type="InterPro" id="IPR011990">
    <property type="entry name" value="TPR-like_helical_dom_sf"/>
</dbReference>
<dbReference type="KEGG" id="bii:BINDI_0816"/>
<accession>A0A087VUS2</accession>
<dbReference type="Gene3D" id="1.25.40.10">
    <property type="entry name" value="Tetratricopeptide repeat domain"/>
    <property type="match status" value="1"/>
</dbReference>
<proteinExistence type="predicted"/>
<feature type="region of interest" description="Disordered" evidence="1">
    <location>
        <begin position="1"/>
        <end position="386"/>
    </location>
</feature>
<feature type="compositionally biased region" description="Gly residues" evidence="1">
    <location>
        <begin position="172"/>
        <end position="186"/>
    </location>
</feature>
<feature type="compositionally biased region" description="Basic and acidic residues" evidence="1">
    <location>
        <begin position="1"/>
        <end position="17"/>
    </location>
</feature>
<sequence length="708" mass="81563">MAEEYNHSRNDRGHSDGPRSGGFRSGGQHSGYRGKGGYKGHGSSDSRGGGYRGGSRSGGFRHGRDDFHGNRDRQEGQGGDRRRDDRQGSYRHNDHDRRDDRRSGYGDRRQDGNRRGGYQGRRNDGNGHGGYDHRRGYDRRDGDDRRDFRNRDNRDDRGGYRSDNRDRDGYRGRSGGRGGYGSNRGGGFHDRRQGQDRGYQRRDDRRQDDRRREDGHQGQDRRFERRDDRGGFRRDDNRGYSRGNDRRNDRRDDRHGNGRTYGRRDDNHQRRDDRGYQRRDDRYDNRRSGGYGEGRRDRNDDRRRDNGFDRHGDHRDQRGYNRRDDRGGNRGYDRRNDRGDNRRGFYQRDRHEGYDQARRNSDGTISYPSQNPYTDRRPGEPKMPKGLEWSMLSKDERERLRGLSKEHAENIGLHVLAAYALEESDPEGALDHAKWAARQASRIDLARETLALVAYRQGDYKLALKEFRTAYRMNGYQDYLPFIADCERGLGNARKAIEEATSEEAQRLTGESKVEMFLVYAGALGDLGLWDKAIETVQALVKARGLSGDYRMRAVQAEQNFLDQAGRSEDALKLEPLLEKLEAQYADEEEDPDAPPKEILIDYDLEHLDDSMMEELSIDPSEGDYLDELDSQRSGTFVWGQDTVRPEVIPAQVGWIPSVIAGQGKKQNDAELDGNPERLGATQAPVADEVLEDQASDNAGQMDQTWED</sequence>
<gene>
    <name evidence="2" type="ORF">BINDI_0816</name>
</gene>
<dbReference type="SUPFAM" id="SSF48452">
    <property type="entry name" value="TPR-like"/>
    <property type="match status" value="1"/>
</dbReference>
<organism evidence="2 3">
    <name type="scientific">Bifidobacterium [indicum] DSM 20214 = LMG 11587</name>
    <dbReference type="NCBI Taxonomy" id="1341694"/>
    <lineage>
        <taxon>Bacteria</taxon>
        <taxon>Bacillati</taxon>
        <taxon>Actinomycetota</taxon>
        <taxon>Actinomycetes</taxon>
        <taxon>Bifidobacteriales</taxon>
        <taxon>Bifidobacteriaceae</taxon>
        <taxon>Bifidobacterium</taxon>
    </lineage>
</organism>
<feature type="compositionally biased region" description="Polar residues" evidence="1">
    <location>
        <begin position="362"/>
        <end position="373"/>
    </location>
</feature>
<feature type="compositionally biased region" description="Polar residues" evidence="1">
    <location>
        <begin position="696"/>
        <end position="708"/>
    </location>
</feature>
<feature type="compositionally biased region" description="Basic and acidic residues" evidence="1">
    <location>
        <begin position="62"/>
        <end position="114"/>
    </location>
</feature>
<dbReference type="RefSeq" id="WP_052108786.1">
    <property type="nucleotide sequence ID" value="NZ_CP006018.1"/>
</dbReference>
<dbReference type="Proteomes" id="UP000028569">
    <property type="component" value="Chromosome"/>
</dbReference>
<evidence type="ECO:0008006" key="4">
    <source>
        <dbReference type="Google" id="ProtNLM"/>
    </source>
</evidence>
<feature type="compositionally biased region" description="Gly residues" evidence="1">
    <location>
        <begin position="19"/>
        <end position="40"/>
    </location>
</feature>
<dbReference type="HOGENOM" id="CLU_023500_0_0_11"/>
<reference evidence="2 3" key="1">
    <citation type="journal article" date="2014" name="Appl. Environ. Microbiol.">
        <title>Genomic encyclopedia of type strains of the genus Bifidobacterium.</title>
        <authorList>
            <person name="Milani C."/>
            <person name="Lugli G.A."/>
            <person name="Duranti S."/>
            <person name="Turroni F."/>
            <person name="Bottacini F."/>
            <person name="Mangifesta M."/>
            <person name="Sanchez B."/>
            <person name="Viappiani A."/>
            <person name="Mancabelli L."/>
            <person name="Taminiau B."/>
            <person name="Delcenserie V."/>
            <person name="Barrangou R."/>
            <person name="Margolles A."/>
            <person name="van Sinderen D."/>
            <person name="Ventura M."/>
        </authorList>
    </citation>
    <scope>NUCLEOTIDE SEQUENCE [LARGE SCALE GENOMIC DNA]</scope>
    <source>
        <strain evidence="2 3">LMG 11587</strain>
    </source>
</reference>
<evidence type="ECO:0000313" key="3">
    <source>
        <dbReference type="Proteomes" id="UP000028569"/>
    </source>
</evidence>
<feature type="compositionally biased region" description="Basic and acidic residues" evidence="1">
    <location>
        <begin position="187"/>
        <end position="361"/>
    </location>
</feature>
<dbReference type="EMBL" id="CP006018">
    <property type="protein sequence ID" value="AIC92086.1"/>
    <property type="molecule type" value="Genomic_DNA"/>
</dbReference>
<feature type="region of interest" description="Disordered" evidence="1">
    <location>
        <begin position="661"/>
        <end position="708"/>
    </location>
</feature>